<proteinExistence type="inferred from homology"/>
<dbReference type="GO" id="GO:0005886">
    <property type="term" value="C:plasma membrane"/>
    <property type="evidence" value="ECO:0007669"/>
    <property type="project" value="UniProtKB-SubCell"/>
</dbReference>
<gene>
    <name evidence="14" type="ORF">Malapachy_3860</name>
</gene>
<name>A0A0N0RS66_9BASI</name>
<keyword evidence="6 11" id="KW-1133">Transmembrane helix</keyword>
<dbReference type="OrthoDB" id="5983572at2759"/>
<feature type="transmembrane region" description="Helical" evidence="11">
    <location>
        <begin position="16"/>
        <end position="36"/>
    </location>
</feature>
<evidence type="ECO:0000256" key="7">
    <source>
        <dbReference type="ARBA" id="ARBA00023016"/>
    </source>
</evidence>
<dbReference type="PANTHER" id="PTHR15735:SF20">
    <property type="entry name" value="HIGH OSMOLARITY SIGNALING PROTEIN SHO1"/>
    <property type="match status" value="1"/>
</dbReference>
<evidence type="ECO:0000256" key="3">
    <source>
        <dbReference type="ARBA" id="ARBA00022443"/>
    </source>
</evidence>
<feature type="transmembrane region" description="Helical" evidence="11">
    <location>
        <begin position="81"/>
        <end position="101"/>
    </location>
</feature>
<evidence type="ECO:0000313" key="14">
    <source>
        <dbReference type="EMBL" id="KOS14003.1"/>
    </source>
</evidence>
<dbReference type="EMBL" id="LGAV01000004">
    <property type="protein sequence ID" value="KOS14003.1"/>
    <property type="molecule type" value="Genomic_DNA"/>
</dbReference>
<keyword evidence="15" id="KW-1185">Reference proteome</keyword>
<dbReference type="PRINTS" id="PR00452">
    <property type="entry name" value="SH3DOMAIN"/>
</dbReference>
<evidence type="ECO:0000256" key="8">
    <source>
        <dbReference type="ARBA" id="ARBA00023136"/>
    </source>
</evidence>
<protein>
    <submittedName>
        <fullName evidence="14">Ssu81 involved in the hog1 high-osmolarity signal transduction pathway</fullName>
    </submittedName>
</protein>
<comment type="caution">
    <text evidence="14">The sequence shown here is derived from an EMBL/GenBank/DDBJ whole genome shotgun (WGS) entry which is preliminary data.</text>
</comment>
<dbReference type="VEuPathDB" id="FungiDB:Malapachy_3860"/>
<feature type="domain" description="SH3b" evidence="13">
    <location>
        <begin position="334"/>
        <end position="398"/>
    </location>
</feature>
<dbReference type="SMART" id="SM00326">
    <property type="entry name" value="SH3"/>
    <property type="match status" value="1"/>
</dbReference>
<keyword evidence="5 11" id="KW-0812">Transmembrane</keyword>
<feature type="compositionally biased region" description="Polar residues" evidence="10">
    <location>
        <begin position="247"/>
        <end position="267"/>
    </location>
</feature>
<feature type="transmembrane region" description="Helical" evidence="11">
    <location>
        <begin position="56"/>
        <end position="74"/>
    </location>
</feature>
<dbReference type="InterPro" id="IPR001452">
    <property type="entry name" value="SH3_domain"/>
</dbReference>
<keyword evidence="8 11" id="KW-0472">Membrane</keyword>
<evidence type="ECO:0000256" key="9">
    <source>
        <dbReference type="PROSITE-ProRule" id="PRU00192"/>
    </source>
</evidence>
<comment type="subcellular location">
    <subcellularLocation>
        <location evidence="1">Cell membrane</location>
        <topology evidence="1">Multi-pass membrane protein</topology>
    </subcellularLocation>
</comment>
<evidence type="ECO:0000256" key="11">
    <source>
        <dbReference type="SAM" id="Phobius"/>
    </source>
</evidence>
<dbReference type="GeneID" id="28730195"/>
<organism evidence="14 15">
    <name type="scientific">Malassezia pachydermatis</name>
    <dbReference type="NCBI Taxonomy" id="77020"/>
    <lineage>
        <taxon>Eukaryota</taxon>
        <taxon>Fungi</taxon>
        <taxon>Dikarya</taxon>
        <taxon>Basidiomycota</taxon>
        <taxon>Ustilaginomycotina</taxon>
        <taxon>Malasseziomycetes</taxon>
        <taxon>Malasseziales</taxon>
        <taxon>Malasseziaceae</taxon>
        <taxon>Malassezia</taxon>
    </lineage>
</organism>
<feature type="region of interest" description="Disordered" evidence="10">
    <location>
        <begin position="247"/>
        <end position="272"/>
    </location>
</feature>
<evidence type="ECO:0000313" key="15">
    <source>
        <dbReference type="Proteomes" id="UP000037751"/>
    </source>
</evidence>
<dbReference type="InterPro" id="IPR003646">
    <property type="entry name" value="SH3-like_bac-type"/>
</dbReference>
<dbReference type="AlphaFoldDB" id="A0A0N0RS66"/>
<dbReference type="RefSeq" id="XP_017991635.1">
    <property type="nucleotide sequence ID" value="XM_018138319.1"/>
</dbReference>
<evidence type="ECO:0000259" key="12">
    <source>
        <dbReference type="PROSITE" id="PS50002"/>
    </source>
</evidence>
<evidence type="ECO:0000256" key="6">
    <source>
        <dbReference type="ARBA" id="ARBA00022989"/>
    </source>
</evidence>
<dbReference type="SUPFAM" id="SSF50044">
    <property type="entry name" value="SH3-domain"/>
    <property type="match status" value="1"/>
</dbReference>
<dbReference type="GO" id="GO:0030833">
    <property type="term" value="P:regulation of actin filament polymerization"/>
    <property type="evidence" value="ECO:0007669"/>
    <property type="project" value="TreeGrafter"/>
</dbReference>
<evidence type="ECO:0000256" key="5">
    <source>
        <dbReference type="ARBA" id="ARBA00022692"/>
    </source>
</evidence>
<accession>A0A0N0RS66</accession>
<dbReference type="CDD" id="cd11855">
    <property type="entry name" value="SH3_Sho1p"/>
    <property type="match status" value="1"/>
</dbReference>
<dbReference type="PROSITE" id="PS51781">
    <property type="entry name" value="SH3B"/>
    <property type="match status" value="1"/>
</dbReference>
<keyword evidence="7" id="KW-0346">Stress response</keyword>
<feature type="domain" description="SH3" evidence="12">
    <location>
        <begin position="339"/>
        <end position="398"/>
    </location>
</feature>
<evidence type="ECO:0000256" key="2">
    <source>
        <dbReference type="ARBA" id="ARBA00009739"/>
    </source>
</evidence>
<keyword evidence="4" id="KW-1003">Cell membrane</keyword>
<feature type="compositionally biased region" description="Low complexity" evidence="10">
    <location>
        <begin position="191"/>
        <end position="221"/>
    </location>
</feature>
<dbReference type="PROSITE" id="PS50002">
    <property type="entry name" value="SH3"/>
    <property type="match status" value="1"/>
</dbReference>
<dbReference type="Pfam" id="PF00018">
    <property type="entry name" value="SH3_1"/>
    <property type="match status" value="1"/>
</dbReference>
<evidence type="ECO:0000256" key="4">
    <source>
        <dbReference type="ARBA" id="ARBA00022475"/>
    </source>
</evidence>
<sequence>MVRGLSMPKGNKSTTALAVVGLAEALLVIGWFTAFISQCVAESNGLLRPGIRHPWFTIWVELFLMVAIGVSLVIEARLNLLIIALTVIGVSMSVLAVDITIYSDYGSLEGMAAGYLIMAIANLLILIYYCIVHDNGHGGFEDKGSPFNHTTVVSNTNGPAGGVIGSFPGSGLRNRFSMGKNPMKKSGQPEGVSNVGMGSGVSSGVVAPTTGTGAGLTSGVSNQAVDMSSNRQAYTQPEEVAIGVPNSTSTSNAASMPTQAVHSTEPTQEVPYGAGNDMTTSGSSYPPTYMNTQNSGNLAPPITSAMGSETTAATTGAATGAAAGAGAGMAGGATAVAMEGVQRAEALYSYKANADDPTEISFNKGDILQIVDSSGKWWQAQRPNGELGIVPSNYLRML</sequence>
<evidence type="ECO:0000259" key="13">
    <source>
        <dbReference type="PROSITE" id="PS51781"/>
    </source>
</evidence>
<comment type="similarity">
    <text evidence="2">Belongs to the SHO1 family.</text>
</comment>
<feature type="region of interest" description="Disordered" evidence="10">
    <location>
        <begin position="180"/>
        <end position="221"/>
    </location>
</feature>
<dbReference type="InterPro" id="IPR035522">
    <property type="entry name" value="Sho1_SH3"/>
</dbReference>
<reference evidence="14 15" key="1">
    <citation type="submission" date="2015-07" db="EMBL/GenBank/DDBJ databases">
        <title>Draft Genome Sequence of Malassezia furfur CBS1878 and Malassezia pachydermatis CBS1879.</title>
        <authorList>
            <person name="Triana S."/>
            <person name="Ohm R."/>
            <person name="Gonzalez A."/>
            <person name="DeCock H."/>
            <person name="Restrepo S."/>
            <person name="Celis A."/>
        </authorList>
    </citation>
    <scope>NUCLEOTIDE SEQUENCE [LARGE SCALE GENOMIC DNA]</scope>
    <source>
        <strain evidence="14 15">CBS 1879</strain>
    </source>
</reference>
<dbReference type="STRING" id="77020.A0A0N0RS66"/>
<dbReference type="InterPro" id="IPR036028">
    <property type="entry name" value="SH3-like_dom_sf"/>
</dbReference>
<dbReference type="PANTHER" id="PTHR15735">
    <property type="entry name" value="FCH AND DOUBLE SH3 DOMAINS PROTEIN"/>
    <property type="match status" value="1"/>
</dbReference>
<dbReference type="Proteomes" id="UP000037751">
    <property type="component" value="Unassembled WGS sequence"/>
</dbReference>
<dbReference type="Gene3D" id="2.30.30.40">
    <property type="entry name" value="SH3 Domains"/>
    <property type="match status" value="1"/>
</dbReference>
<evidence type="ECO:0000256" key="1">
    <source>
        <dbReference type="ARBA" id="ARBA00004651"/>
    </source>
</evidence>
<feature type="transmembrane region" description="Helical" evidence="11">
    <location>
        <begin position="113"/>
        <end position="131"/>
    </location>
</feature>
<evidence type="ECO:0000256" key="10">
    <source>
        <dbReference type="SAM" id="MobiDB-lite"/>
    </source>
</evidence>
<keyword evidence="3 9" id="KW-0728">SH3 domain</keyword>